<name>A0ABZ1EY73_9ACTN</name>
<feature type="compositionally biased region" description="Basic and acidic residues" evidence="1">
    <location>
        <begin position="330"/>
        <end position="366"/>
    </location>
</feature>
<protein>
    <recommendedName>
        <fullName evidence="4">PE-PGRS family protein</fullName>
    </recommendedName>
</protein>
<feature type="compositionally biased region" description="Basic and acidic residues" evidence="1">
    <location>
        <begin position="291"/>
        <end position="302"/>
    </location>
</feature>
<feature type="compositionally biased region" description="Basic and acidic residues" evidence="1">
    <location>
        <begin position="386"/>
        <end position="397"/>
    </location>
</feature>
<evidence type="ECO:0000313" key="2">
    <source>
        <dbReference type="EMBL" id="WSB09087.1"/>
    </source>
</evidence>
<feature type="region of interest" description="Disordered" evidence="1">
    <location>
        <begin position="277"/>
        <end position="404"/>
    </location>
</feature>
<dbReference type="RefSeq" id="WP_326704617.1">
    <property type="nucleotide sequence ID" value="NZ_CP109083.1"/>
</dbReference>
<reference evidence="2 3" key="1">
    <citation type="submission" date="2022-10" db="EMBL/GenBank/DDBJ databases">
        <title>The complete genomes of actinobacterial strains from the NBC collection.</title>
        <authorList>
            <person name="Joergensen T.S."/>
            <person name="Alvarez Arevalo M."/>
            <person name="Sterndorff E.B."/>
            <person name="Faurdal D."/>
            <person name="Vuksanovic O."/>
            <person name="Mourched A.-S."/>
            <person name="Charusanti P."/>
            <person name="Shaw S."/>
            <person name="Blin K."/>
            <person name="Weber T."/>
        </authorList>
    </citation>
    <scope>NUCLEOTIDE SEQUENCE [LARGE SCALE GENOMIC DNA]</scope>
    <source>
        <strain evidence="2 3">NBC 01792</strain>
    </source>
</reference>
<gene>
    <name evidence="2" type="ORF">OG849_18460</name>
</gene>
<evidence type="ECO:0000256" key="1">
    <source>
        <dbReference type="SAM" id="MobiDB-lite"/>
    </source>
</evidence>
<dbReference type="EMBL" id="CP109083">
    <property type="protein sequence ID" value="WSB09087.1"/>
    <property type="molecule type" value="Genomic_DNA"/>
</dbReference>
<sequence>MAEENGVAGNDTATPAGPFLREYAPTGPFRHSSTRTTSVLFYRNGGHSVAGVSGVRHYDKRALARPHTICEIATGTFVTTLQMELPAAGGATFFKAEVDIHWTVEDPHLVAVQVVTDIAQRLTAPTKERLWEISSQFPVNQAEQANTAITQQCVSGRWSDLGTDLGLRVRLYVRLRVDDRTIGHVDVIRDYQAATHLTDLRQQRFRTMLMGGELDQLSYMLAAEPESAKEFLEKIRQEGRQEEKERVDRLFDMVASGDIASSQLELQTLAYLNRERRSVQGPIGPGPARRAPQELERGREEPLTPEWVTDDASDARPARRPVRNADGWDVDGRDADVRGTDRRDADVRGTDRRNSGARDTDVRGADTWDSGPRNTGVRHTTPDTPAPRDRTRGRDDGWDWAEDE</sequence>
<evidence type="ECO:0008006" key="4">
    <source>
        <dbReference type="Google" id="ProtNLM"/>
    </source>
</evidence>
<keyword evidence="3" id="KW-1185">Reference proteome</keyword>
<proteinExistence type="predicted"/>
<evidence type="ECO:0000313" key="3">
    <source>
        <dbReference type="Proteomes" id="UP001356428"/>
    </source>
</evidence>
<organism evidence="2 3">
    <name type="scientific">Streptomyces cyaneofuscatus</name>
    <dbReference type="NCBI Taxonomy" id="66883"/>
    <lineage>
        <taxon>Bacteria</taxon>
        <taxon>Bacillati</taxon>
        <taxon>Actinomycetota</taxon>
        <taxon>Actinomycetes</taxon>
        <taxon>Kitasatosporales</taxon>
        <taxon>Streptomycetaceae</taxon>
        <taxon>Streptomyces</taxon>
    </lineage>
</organism>
<feature type="region of interest" description="Disordered" evidence="1">
    <location>
        <begin position="1"/>
        <end position="31"/>
    </location>
</feature>
<dbReference type="Proteomes" id="UP001356428">
    <property type="component" value="Chromosome"/>
</dbReference>
<accession>A0ABZ1EY73</accession>